<dbReference type="Pfam" id="PF03471">
    <property type="entry name" value="CorC_HlyC"/>
    <property type="match status" value="1"/>
</dbReference>
<organism evidence="14 15">
    <name type="scientific">Paramagnetospirillum caucaseum</name>
    <dbReference type="NCBI Taxonomy" id="1244869"/>
    <lineage>
        <taxon>Bacteria</taxon>
        <taxon>Pseudomonadati</taxon>
        <taxon>Pseudomonadota</taxon>
        <taxon>Alphaproteobacteria</taxon>
        <taxon>Rhodospirillales</taxon>
        <taxon>Magnetospirillaceae</taxon>
        <taxon>Paramagnetospirillum</taxon>
    </lineage>
</organism>
<dbReference type="PATRIC" id="fig|1244869.3.peg.3414"/>
<gene>
    <name evidence="14" type="ORF">H261_17021</name>
</gene>
<dbReference type="PANTHER" id="PTHR22777">
    <property type="entry name" value="HEMOLYSIN-RELATED"/>
    <property type="match status" value="1"/>
</dbReference>
<evidence type="ECO:0000313" key="14">
    <source>
        <dbReference type="EMBL" id="EME68685.1"/>
    </source>
</evidence>
<comment type="subcellular location">
    <subcellularLocation>
        <location evidence="1">Cell membrane</location>
        <topology evidence="1">Multi-pass membrane protein</topology>
    </subcellularLocation>
</comment>
<evidence type="ECO:0000256" key="5">
    <source>
        <dbReference type="ARBA" id="ARBA00022737"/>
    </source>
</evidence>
<dbReference type="InterPro" id="IPR036318">
    <property type="entry name" value="FAD-bd_PCMH-like_sf"/>
</dbReference>
<dbReference type="InterPro" id="IPR046342">
    <property type="entry name" value="CBS_dom_sf"/>
</dbReference>
<evidence type="ECO:0000256" key="10">
    <source>
        <dbReference type="PROSITE-ProRule" id="PRU01193"/>
    </source>
</evidence>
<keyword evidence="5" id="KW-0677">Repeat</keyword>
<dbReference type="Proteomes" id="UP000011744">
    <property type="component" value="Unassembled WGS sequence"/>
</dbReference>
<sequence>MDELTLSLVAIGVLLVMSAFFSGSETALTAVSRPVMHQLEQDGSRRARLVNKLLEARDRLIGSLLLGNNIVNILASSLATGVLIGLFGDAGIAYATAGMTVVVVLFGEVLPKTYAIYHANRAALLVAAPVTALVLVLTPFVRAIEVIVRLLFRLFGASYASVTSLEASMMELRGAIEVHAGEEEVKEERRMLRSILELGDVEVAQVMTHRRGAVTVDAGLSAAEILELVVGSPFSRVPLWKDDPDNIVGVVHAKDLLRAVRTLEGDLDKLDVVELASPPWFIPDSTTLLEQLQAFRSRREHFALVVDEYGSLLGVVTLEDILEEIVGDITDEHDVAVAGVRPQSDGSCIVDGAVTIRDLNREFEWRLPDDEATTIAGLILHEARQIPDVGQVFRFYGFRFEIARRQRNQITSIRVTPPPPAND</sequence>
<dbReference type="EMBL" id="AONQ01000055">
    <property type="protein sequence ID" value="EME68685.1"/>
    <property type="molecule type" value="Genomic_DNA"/>
</dbReference>
<dbReference type="SUPFAM" id="SSF54631">
    <property type="entry name" value="CBS-domain pair"/>
    <property type="match status" value="1"/>
</dbReference>
<dbReference type="Pfam" id="PF01595">
    <property type="entry name" value="CNNM"/>
    <property type="match status" value="1"/>
</dbReference>
<evidence type="ECO:0000256" key="1">
    <source>
        <dbReference type="ARBA" id="ARBA00004651"/>
    </source>
</evidence>
<protein>
    <submittedName>
        <fullName evidence="14">Mg2+/Co2+ transporter</fullName>
    </submittedName>
</protein>
<keyword evidence="4 10" id="KW-0812">Transmembrane</keyword>
<feature type="domain" description="CBS" evidence="12">
    <location>
        <begin position="207"/>
        <end position="269"/>
    </location>
</feature>
<dbReference type="CDD" id="cd04590">
    <property type="entry name" value="CBS_pair_CorC_HlyC_assoc"/>
    <property type="match status" value="1"/>
</dbReference>
<dbReference type="PROSITE" id="PS51846">
    <property type="entry name" value="CNNM"/>
    <property type="match status" value="1"/>
</dbReference>
<dbReference type="FunFam" id="3.10.580.10:FF:000002">
    <property type="entry name" value="Magnesium/cobalt efflux protein CorC"/>
    <property type="match status" value="1"/>
</dbReference>
<dbReference type="Gene3D" id="3.30.465.10">
    <property type="match status" value="1"/>
</dbReference>
<reference evidence="14 15" key="1">
    <citation type="journal article" date="2014" name="Genome Announc.">
        <title>Draft Genome Sequence of Magnetospirillum sp. Strain SO-1, a Freshwater Magnetotactic Bacterium Isolated from the Ol'khovka River, Russia.</title>
        <authorList>
            <person name="Grouzdev D.S."/>
            <person name="Dziuba M.V."/>
            <person name="Sukhacheva M.S."/>
            <person name="Mardanov A.V."/>
            <person name="Beletskiy A.V."/>
            <person name="Kuznetsov B.B."/>
            <person name="Skryabin K.G."/>
        </authorList>
    </citation>
    <scope>NUCLEOTIDE SEQUENCE [LARGE SCALE GENOMIC DNA]</scope>
    <source>
        <strain evidence="14 15">SO-1</strain>
    </source>
</reference>
<evidence type="ECO:0000313" key="15">
    <source>
        <dbReference type="Proteomes" id="UP000011744"/>
    </source>
</evidence>
<feature type="transmembrane region" description="Helical" evidence="11">
    <location>
        <begin position="60"/>
        <end position="86"/>
    </location>
</feature>
<evidence type="ECO:0000259" key="12">
    <source>
        <dbReference type="PROSITE" id="PS51371"/>
    </source>
</evidence>
<dbReference type="SMART" id="SM00116">
    <property type="entry name" value="CBS"/>
    <property type="match status" value="2"/>
</dbReference>
<dbReference type="STRING" id="1244869.H261_17021"/>
<accession>M2Z2Y1</accession>
<dbReference type="GO" id="GO:0050660">
    <property type="term" value="F:flavin adenine dinucleotide binding"/>
    <property type="evidence" value="ECO:0007669"/>
    <property type="project" value="InterPro"/>
</dbReference>
<dbReference type="SUPFAM" id="SSF56176">
    <property type="entry name" value="FAD-binding/transporter-associated domain-like"/>
    <property type="match status" value="1"/>
</dbReference>
<dbReference type="eggNOG" id="COG4536">
    <property type="taxonomic scope" value="Bacteria"/>
</dbReference>
<dbReference type="SMART" id="SM01091">
    <property type="entry name" value="CorC_HlyC"/>
    <property type="match status" value="1"/>
</dbReference>
<evidence type="ECO:0000256" key="2">
    <source>
        <dbReference type="ARBA" id="ARBA00006446"/>
    </source>
</evidence>
<dbReference type="RefSeq" id="WP_008619886.1">
    <property type="nucleotide sequence ID" value="NZ_AONQ01000055.1"/>
</dbReference>
<dbReference type="InterPro" id="IPR002550">
    <property type="entry name" value="CNNM"/>
</dbReference>
<evidence type="ECO:0000256" key="9">
    <source>
        <dbReference type="PROSITE-ProRule" id="PRU00703"/>
    </source>
</evidence>
<proteinExistence type="inferred from homology"/>
<evidence type="ECO:0000259" key="13">
    <source>
        <dbReference type="PROSITE" id="PS51846"/>
    </source>
</evidence>
<evidence type="ECO:0000256" key="7">
    <source>
        <dbReference type="ARBA" id="ARBA00023122"/>
    </source>
</evidence>
<keyword evidence="7 9" id="KW-0129">CBS domain</keyword>
<dbReference type="PROSITE" id="PS51371">
    <property type="entry name" value="CBS"/>
    <property type="match status" value="2"/>
</dbReference>
<dbReference type="InterPro" id="IPR000644">
    <property type="entry name" value="CBS_dom"/>
</dbReference>
<evidence type="ECO:0000256" key="11">
    <source>
        <dbReference type="SAM" id="Phobius"/>
    </source>
</evidence>
<keyword evidence="8 10" id="KW-0472">Membrane</keyword>
<dbReference type="InterPro" id="IPR044751">
    <property type="entry name" value="Ion_transp-like_CBS"/>
</dbReference>
<dbReference type="OrthoDB" id="9805314at2"/>
<evidence type="ECO:0000256" key="4">
    <source>
        <dbReference type="ARBA" id="ARBA00022692"/>
    </source>
</evidence>
<dbReference type="InterPro" id="IPR005170">
    <property type="entry name" value="Transptr-assoc_dom"/>
</dbReference>
<feature type="transmembrane region" description="Helical" evidence="11">
    <location>
        <begin position="122"/>
        <end position="140"/>
    </location>
</feature>
<dbReference type="Pfam" id="PF00571">
    <property type="entry name" value="CBS"/>
    <property type="match status" value="2"/>
</dbReference>
<comment type="similarity">
    <text evidence="2">Belongs to the UPF0053 family. Hemolysin C subfamily.</text>
</comment>
<feature type="transmembrane region" description="Helical" evidence="11">
    <location>
        <begin position="6"/>
        <end position="31"/>
    </location>
</feature>
<keyword evidence="6 10" id="KW-1133">Transmembrane helix</keyword>
<feature type="transmembrane region" description="Helical" evidence="11">
    <location>
        <begin position="92"/>
        <end position="110"/>
    </location>
</feature>
<feature type="domain" description="CNNM transmembrane" evidence="13">
    <location>
        <begin position="1"/>
        <end position="188"/>
    </location>
</feature>
<keyword evidence="15" id="KW-1185">Reference proteome</keyword>
<dbReference type="PANTHER" id="PTHR22777:SF32">
    <property type="entry name" value="UPF0053 INNER MEMBRANE PROTEIN YFJD"/>
    <property type="match status" value="1"/>
</dbReference>
<dbReference type="AlphaFoldDB" id="M2Z2Y1"/>
<evidence type="ECO:0000256" key="3">
    <source>
        <dbReference type="ARBA" id="ARBA00022475"/>
    </source>
</evidence>
<feature type="domain" description="CBS" evidence="12">
    <location>
        <begin position="275"/>
        <end position="335"/>
    </location>
</feature>
<name>M2Z2Y1_9PROT</name>
<evidence type="ECO:0000256" key="8">
    <source>
        <dbReference type="ARBA" id="ARBA00023136"/>
    </source>
</evidence>
<comment type="caution">
    <text evidence="14">The sequence shown here is derived from an EMBL/GenBank/DDBJ whole genome shotgun (WGS) entry which is preliminary data.</text>
</comment>
<dbReference type="Gene3D" id="3.10.580.10">
    <property type="entry name" value="CBS-domain"/>
    <property type="match status" value="1"/>
</dbReference>
<evidence type="ECO:0000256" key="6">
    <source>
        <dbReference type="ARBA" id="ARBA00022989"/>
    </source>
</evidence>
<dbReference type="InterPro" id="IPR016169">
    <property type="entry name" value="FAD-bd_PCMH_sub2"/>
</dbReference>
<dbReference type="GO" id="GO:0005886">
    <property type="term" value="C:plasma membrane"/>
    <property type="evidence" value="ECO:0007669"/>
    <property type="project" value="UniProtKB-SubCell"/>
</dbReference>
<keyword evidence="3" id="KW-1003">Cell membrane</keyword>